<evidence type="ECO:0000313" key="2">
    <source>
        <dbReference type="EMBL" id="MEE1943548.1"/>
    </source>
</evidence>
<accession>A0ABU7I263</accession>
<dbReference type="Proteomes" id="UP001336835">
    <property type="component" value="Unassembled WGS sequence"/>
</dbReference>
<dbReference type="RefSeq" id="WP_330105959.1">
    <property type="nucleotide sequence ID" value="NZ_JAZDQT010000001.1"/>
</dbReference>
<gene>
    <name evidence="2" type="ORF">VRU48_00415</name>
</gene>
<keyword evidence="3" id="KW-1185">Reference proteome</keyword>
<organism evidence="2 3">
    <name type="scientific">Pedobacter albus</name>
    <dbReference type="NCBI Taxonomy" id="3113905"/>
    <lineage>
        <taxon>Bacteria</taxon>
        <taxon>Pseudomonadati</taxon>
        <taxon>Bacteroidota</taxon>
        <taxon>Sphingobacteriia</taxon>
        <taxon>Sphingobacteriales</taxon>
        <taxon>Sphingobacteriaceae</taxon>
        <taxon>Pedobacter</taxon>
    </lineage>
</organism>
<protein>
    <recommendedName>
        <fullName evidence="4">Lipoprotein</fullName>
    </recommendedName>
</protein>
<dbReference type="PROSITE" id="PS51257">
    <property type="entry name" value="PROKAR_LIPOPROTEIN"/>
    <property type="match status" value="1"/>
</dbReference>
<proteinExistence type="predicted"/>
<reference evidence="2 3" key="1">
    <citation type="submission" date="2024-01" db="EMBL/GenBank/DDBJ databases">
        <title>Pedobacter sp. nov., isolated from fresh soil.</title>
        <authorList>
            <person name="Le N.T.T."/>
        </authorList>
    </citation>
    <scope>NUCLEOTIDE SEQUENCE [LARGE SCALE GENOMIC DNA]</scope>
    <source>
        <strain evidence="2 3">KR3-3</strain>
    </source>
</reference>
<comment type="caution">
    <text evidence="2">The sequence shown here is derived from an EMBL/GenBank/DDBJ whole genome shotgun (WGS) entry which is preliminary data.</text>
</comment>
<evidence type="ECO:0000313" key="3">
    <source>
        <dbReference type="Proteomes" id="UP001336835"/>
    </source>
</evidence>
<sequence length="150" mass="16276">MKILKQNPLPGSLFALFLLIMAIACKKDKTADLSTQFMVSQAQTYEFKQGENVIVTVALTTVQDSRCPINADCVSAGYGMVTLKIKDLSIGSEKNLNLYIGGAVPNGQKDLAPITLNGTNYIIQLKDISPFPQLNMPQIPSSARLSLTKI</sequence>
<feature type="chain" id="PRO_5046827095" description="Lipoprotein" evidence="1">
    <location>
        <begin position="27"/>
        <end position="150"/>
    </location>
</feature>
<evidence type="ECO:0000256" key="1">
    <source>
        <dbReference type="SAM" id="SignalP"/>
    </source>
</evidence>
<keyword evidence="1" id="KW-0732">Signal</keyword>
<evidence type="ECO:0008006" key="4">
    <source>
        <dbReference type="Google" id="ProtNLM"/>
    </source>
</evidence>
<dbReference type="EMBL" id="JAZDQT010000001">
    <property type="protein sequence ID" value="MEE1943548.1"/>
    <property type="molecule type" value="Genomic_DNA"/>
</dbReference>
<feature type="signal peptide" evidence="1">
    <location>
        <begin position="1"/>
        <end position="26"/>
    </location>
</feature>
<name>A0ABU7I263_9SPHI</name>